<keyword evidence="4" id="KW-1185">Reference proteome</keyword>
<evidence type="ECO:0000256" key="2">
    <source>
        <dbReference type="HAMAP-Rule" id="MF_00518"/>
    </source>
</evidence>
<protein>
    <recommendedName>
        <fullName evidence="2">D-aminoacyl-tRNA deacylase</fullName>
        <shortName evidence="2">DTD</shortName>
        <ecNumber evidence="2">3.1.1.96</ecNumber>
    </recommendedName>
    <alternativeName>
        <fullName evidence="2">Gly-tRNA(Ala) deacylase</fullName>
        <ecNumber evidence="2">3.1.1.-</ecNumber>
    </alternativeName>
</protein>
<dbReference type="PANTHER" id="PTHR10472:SF5">
    <property type="entry name" value="D-AMINOACYL-TRNA DEACYLASE 1"/>
    <property type="match status" value="1"/>
</dbReference>
<evidence type="ECO:0000256" key="1">
    <source>
        <dbReference type="ARBA" id="ARBA00009673"/>
    </source>
</evidence>
<keyword evidence="2" id="KW-0378">Hydrolase</keyword>
<dbReference type="Gene3D" id="3.50.80.10">
    <property type="entry name" value="D-tyrosyl-tRNA(Tyr) deacylase"/>
    <property type="match status" value="1"/>
</dbReference>
<gene>
    <name evidence="2" type="primary">dtd</name>
    <name evidence="3" type="ORF">EG19_01205</name>
</gene>
<name>A0A062XND1_9BACT</name>
<dbReference type="EC" id="3.1.1.96" evidence="2"/>
<evidence type="ECO:0000313" key="4">
    <source>
        <dbReference type="Proteomes" id="UP000027284"/>
    </source>
</evidence>
<dbReference type="InterPro" id="IPR023509">
    <property type="entry name" value="DTD-like_sf"/>
</dbReference>
<dbReference type="EMBL" id="JMFG01000012">
    <property type="protein sequence ID" value="KDA54077.1"/>
    <property type="molecule type" value="Genomic_DNA"/>
</dbReference>
<sequence>MKAVIQRVSRAEVRVGGQRVAEIGRGLLVLVAVEKGDGPEVVAKAAERFATLRVFEDENGKMNLSLGEVGGSVLLVSQFTLAGSIARGRRPSFDGAAPPEVARPLLESLAAAIQAHGVPVSTGVFGAHMEVELVNDGPVTLIWESKPAAG</sequence>
<accession>A0A062XND1</accession>
<dbReference type="GO" id="GO:0051500">
    <property type="term" value="F:D-tyrosyl-tRNA(Tyr) deacylase activity"/>
    <property type="evidence" value="ECO:0007669"/>
    <property type="project" value="TreeGrafter"/>
</dbReference>
<dbReference type="GO" id="GO:0043908">
    <property type="term" value="F:Ser(Gly)-tRNA(Ala) hydrolase activity"/>
    <property type="evidence" value="ECO:0007669"/>
    <property type="project" value="UniProtKB-UniRule"/>
</dbReference>
<dbReference type="Proteomes" id="UP000027284">
    <property type="component" value="Unassembled WGS sequence"/>
</dbReference>
<comment type="domain">
    <text evidence="2">A Gly-cisPro motif from one monomer fits into the active site of the other monomer to allow specific chiral rejection of L-amino acids.</text>
</comment>
<dbReference type="RefSeq" id="WP_038048356.1">
    <property type="nucleotide sequence ID" value="NZ_JMFG01000012.1"/>
</dbReference>
<comment type="function">
    <text evidence="2">An aminoacyl-tRNA editing enzyme that deacylates mischarged D-aminoacyl-tRNAs. Also deacylates mischarged glycyl-tRNA(Ala), protecting cells against glycine mischarging by AlaRS. Acts via tRNA-based rather than protein-based catalysis; rejects L-amino acids rather than detecting D-amino acids in the active site. By recycling D-aminoacyl-tRNA to D-amino acids and free tRNA molecules, this enzyme counteracts the toxicity associated with the formation of D-aminoacyl-tRNA entities in vivo and helps enforce protein L-homochirality.</text>
</comment>
<feature type="short sequence motif" description="Gly-cisPro motif, important for rejection of L-amino acids" evidence="2">
    <location>
        <begin position="137"/>
        <end position="138"/>
    </location>
</feature>
<comment type="catalytic activity">
    <reaction evidence="2">
        <text>glycyl-tRNA(Ala) + H2O = tRNA(Ala) + glycine + H(+)</text>
        <dbReference type="Rhea" id="RHEA:53744"/>
        <dbReference type="Rhea" id="RHEA-COMP:9657"/>
        <dbReference type="Rhea" id="RHEA-COMP:13640"/>
        <dbReference type="ChEBI" id="CHEBI:15377"/>
        <dbReference type="ChEBI" id="CHEBI:15378"/>
        <dbReference type="ChEBI" id="CHEBI:57305"/>
        <dbReference type="ChEBI" id="CHEBI:78442"/>
        <dbReference type="ChEBI" id="CHEBI:78522"/>
    </reaction>
</comment>
<organism evidence="3 4">
    <name type="scientific">Thermoanaerobaculum aquaticum</name>
    <dbReference type="NCBI Taxonomy" id="1312852"/>
    <lineage>
        <taxon>Bacteria</taxon>
        <taxon>Pseudomonadati</taxon>
        <taxon>Acidobacteriota</taxon>
        <taxon>Thermoanaerobaculia</taxon>
        <taxon>Thermoanaerobaculales</taxon>
        <taxon>Thermoanaerobaculaceae</taxon>
        <taxon>Thermoanaerobaculum</taxon>
    </lineage>
</organism>
<dbReference type="InterPro" id="IPR003732">
    <property type="entry name" value="Daa-tRNA_deacyls_DTD"/>
</dbReference>
<dbReference type="HAMAP" id="MF_00518">
    <property type="entry name" value="Deacylase_Dtd"/>
    <property type="match status" value="1"/>
</dbReference>
<dbReference type="OrthoDB" id="9801395at2"/>
<keyword evidence="2" id="KW-0963">Cytoplasm</keyword>
<dbReference type="PANTHER" id="PTHR10472">
    <property type="entry name" value="D-TYROSYL-TRNA TYR DEACYLASE"/>
    <property type="match status" value="1"/>
</dbReference>
<comment type="caution">
    <text evidence="3">The sequence shown here is derived from an EMBL/GenBank/DDBJ whole genome shotgun (WGS) entry which is preliminary data.</text>
</comment>
<dbReference type="SUPFAM" id="SSF69500">
    <property type="entry name" value="DTD-like"/>
    <property type="match status" value="1"/>
</dbReference>
<dbReference type="EC" id="3.1.1.-" evidence="2"/>
<dbReference type="FunFam" id="3.50.80.10:FF:000001">
    <property type="entry name" value="D-aminoacyl-tRNA deacylase"/>
    <property type="match status" value="1"/>
</dbReference>
<evidence type="ECO:0000313" key="3">
    <source>
        <dbReference type="EMBL" id="KDA54077.1"/>
    </source>
</evidence>
<reference evidence="3 4" key="1">
    <citation type="submission" date="2014-04" db="EMBL/GenBank/DDBJ databases">
        <title>The Genome Sequence of Thermoanaerobaculum aquaticum MP-01, The First Cultivated Group 23 Acidobacterium.</title>
        <authorList>
            <person name="Stamps B.W."/>
            <person name="Losey N.A."/>
            <person name="Lawson P.A."/>
            <person name="Stevenson B.S."/>
        </authorList>
    </citation>
    <scope>NUCLEOTIDE SEQUENCE [LARGE SCALE GENOMIC DNA]</scope>
    <source>
        <strain evidence="3 4">MP-01</strain>
    </source>
</reference>
<comment type="similarity">
    <text evidence="1 2">Belongs to the DTD family.</text>
</comment>
<proteinExistence type="inferred from homology"/>
<dbReference type="GO" id="GO:0005737">
    <property type="term" value="C:cytoplasm"/>
    <property type="evidence" value="ECO:0007669"/>
    <property type="project" value="UniProtKB-SubCell"/>
</dbReference>
<dbReference type="Pfam" id="PF02580">
    <property type="entry name" value="Tyr_Deacylase"/>
    <property type="match status" value="1"/>
</dbReference>
<dbReference type="GO" id="GO:0106026">
    <property type="term" value="F:Gly-tRNA(Ala) deacylase activity"/>
    <property type="evidence" value="ECO:0007669"/>
    <property type="project" value="UniProtKB-UniRule"/>
</dbReference>
<comment type="subcellular location">
    <subcellularLocation>
        <location evidence="2">Cytoplasm</location>
    </subcellularLocation>
</comment>
<dbReference type="NCBIfam" id="TIGR00256">
    <property type="entry name" value="D-aminoacyl-tRNA deacylase"/>
    <property type="match status" value="1"/>
</dbReference>
<dbReference type="GO" id="GO:0000049">
    <property type="term" value="F:tRNA binding"/>
    <property type="evidence" value="ECO:0007669"/>
    <property type="project" value="UniProtKB-UniRule"/>
</dbReference>
<dbReference type="GO" id="GO:0019478">
    <property type="term" value="P:D-amino acid catabolic process"/>
    <property type="evidence" value="ECO:0007669"/>
    <property type="project" value="UniProtKB-UniRule"/>
</dbReference>
<dbReference type="AlphaFoldDB" id="A0A062XND1"/>
<comment type="catalytic activity">
    <reaction evidence="2">
        <text>a D-aminoacyl-tRNA + H2O = a tRNA + a D-alpha-amino acid + H(+)</text>
        <dbReference type="Rhea" id="RHEA:13953"/>
        <dbReference type="Rhea" id="RHEA-COMP:10123"/>
        <dbReference type="Rhea" id="RHEA-COMP:10124"/>
        <dbReference type="ChEBI" id="CHEBI:15377"/>
        <dbReference type="ChEBI" id="CHEBI:15378"/>
        <dbReference type="ChEBI" id="CHEBI:59871"/>
        <dbReference type="ChEBI" id="CHEBI:78442"/>
        <dbReference type="ChEBI" id="CHEBI:79333"/>
        <dbReference type="EC" id="3.1.1.96"/>
    </reaction>
</comment>
<comment type="subunit">
    <text evidence="2">Homodimer.</text>
</comment>
<keyword evidence="2" id="KW-0694">RNA-binding</keyword>
<dbReference type="STRING" id="1312852.EG19_01205"/>
<keyword evidence="2" id="KW-0820">tRNA-binding</keyword>